<evidence type="ECO:0000313" key="2">
    <source>
        <dbReference type="EMBL" id="GCE12780.1"/>
    </source>
</evidence>
<dbReference type="PROSITE" id="PS51257">
    <property type="entry name" value="PROKAR_LIPOPROTEIN"/>
    <property type="match status" value="1"/>
</dbReference>
<dbReference type="AlphaFoldDB" id="A0A402A0U8"/>
<dbReference type="SUPFAM" id="SSF53850">
    <property type="entry name" value="Periplasmic binding protein-like II"/>
    <property type="match status" value="1"/>
</dbReference>
<dbReference type="OrthoDB" id="286202at2"/>
<protein>
    <submittedName>
        <fullName evidence="2">Sulfonate ABC transporter substrate-binding protein</fullName>
    </submittedName>
</protein>
<evidence type="ECO:0000313" key="3">
    <source>
        <dbReference type="Proteomes" id="UP000287352"/>
    </source>
</evidence>
<sequence length="329" mass="35371">MAKHRWLVVSLSLIALILFVSGCGNSQAASSPSAVPDSFTIAYQPGLGSVSLITIKLQKTLEKQYPKTKIQWKVVNSGSAVREAVIANQAQLGSLGLPPFLVGWDRGFNWKVLTATNRSDGWFVVKDPNIKSLKDLKPTDKIGVVAPDSQQAILIRKAAQQQLGDAHALDKNLVTISSADGEVALRNGQLTAQLSGSPFQEREVAAGDHVIFHTKDIFGPVGAGLLVLPEKFYNQYPDFSKAFYKDYQDAVALNKANHEQAAQFLAQDQGGGGSVANFKALLDSPSFIFDTTPSGLVVYAKFMKSIGLTSKEPGSVKDFELPTVYGTGS</sequence>
<feature type="chain" id="PRO_5019111435" evidence="1">
    <location>
        <begin position="29"/>
        <end position="329"/>
    </location>
</feature>
<dbReference type="RefSeq" id="WP_126580369.1">
    <property type="nucleotide sequence ID" value="NZ_BIFR01000001.1"/>
</dbReference>
<reference evidence="3" key="1">
    <citation type="submission" date="2018-12" db="EMBL/GenBank/DDBJ databases">
        <title>Tengunoibacter tsumagoiensis gen. nov., sp. nov., Dictyobacter kobayashii sp. nov., D. alpinus sp. nov., and D. joshuensis sp. nov. and description of Dictyobacteraceae fam. nov. within the order Ktedonobacterales isolated from Tengu-no-mugimeshi.</title>
        <authorList>
            <person name="Wang C.M."/>
            <person name="Zheng Y."/>
            <person name="Sakai Y."/>
            <person name="Toyoda A."/>
            <person name="Minakuchi Y."/>
            <person name="Abe K."/>
            <person name="Yokota A."/>
            <person name="Yabe S."/>
        </authorList>
    </citation>
    <scope>NUCLEOTIDE SEQUENCE [LARGE SCALE GENOMIC DNA]</scope>
    <source>
        <strain evidence="3">Uno3</strain>
    </source>
</reference>
<proteinExistence type="predicted"/>
<evidence type="ECO:0000256" key="1">
    <source>
        <dbReference type="SAM" id="SignalP"/>
    </source>
</evidence>
<keyword evidence="1" id="KW-0732">Signal</keyword>
<name>A0A402A0U8_9CHLR</name>
<organism evidence="2 3">
    <name type="scientific">Tengunoibacter tsumagoiensis</name>
    <dbReference type="NCBI Taxonomy" id="2014871"/>
    <lineage>
        <taxon>Bacteria</taxon>
        <taxon>Bacillati</taxon>
        <taxon>Chloroflexota</taxon>
        <taxon>Ktedonobacteria</taxon>
        <taxon>Ktedonobacterales</taxon>
        <taxon>Dictyobacteraceae</taxon>
        <taxon>Tengunoibacter</taxon>
    </lineage>
</organism>
<dbReference type="Gene3D" id="3.40.190.10">
    <property type="entry name" value="Periplasmic binding protein-like II"/>
    <property type="match status" value="2"/>
</dbReference>
<feature type="signal peptide" evidence="1">
    <location>
        <begin position="1"/>
        <end position="28"/>
    </location>
</feature>
<dbReference type="EMBL" id="BIFR01000001">
    <property type="protein sequence ID" value="GCE12780.1"/>
    <property type="molecule type" value="Genomic_DNA"/>
</dbReference>
<keyword evidence="3" id="KW-1185">Reference proteome</keyword>
<dbReference type="Pfam" id="PF13379">
    <property type="entry name" value="NMT1_2"/>
    <property type="match status" value="1"/>
</dbReference>
<dbReference type="Proteomes" id="UP000287352">
    <property type="component" value="Unassembled WGS sequence"/>
</dbReference>
<accession>A0A402A0U8</accession>
<dbReference type="PANTHER" id="PTHR30024">
    <property type="entry name" value="ALIPHATIC SULFONATES-BINDING PROTEIN-RELATED"/>
    <property type="match status" value="1"/>
</dbReference>
<gene>
    <name evidence="2" type="ORF">KTT_26390</name>
</gene>
<comment type="caution">
    <text evidence="2">The sequence shown here is derived from an EMBL/GenBank/DDBJ whole genome shotgun (WGS) entry which is preliminary data.</text>
</comment>
<dbReference type="PANTHER" id="PTHR30024:SF2">
    <property type="entry name" value="ABC TRANSPORTER SUBSTRATE-BINDING PROTEIN"/>
    <property type="match status" value="1"/>
</dbReference>